<protein>
    <submittedName>
        <fullName evidence="2">Uncharacterized protein</fullName>
    </submittedName>
</protein>
<evidence type="ECO:0000313" key="2">
    <source>
        <dbReference type="EMBL" id="RKD21114.1"/>
    </source>
</evidence>
<dbReference type="Proteomes" id="UP000284219">
    <property type="component" value="Unassembled WGS sequence"/>
</dbReference>
<dbReference type="EMBL" id="MCHY01000013">
    <property type="protein sequence ID" value="RKD21114.1"/>
    <property type="molecule type" value="Genomic_DNA"/>
</dbReference>
<organism evidence="2 3">
    <name type="scientific">Ammoniphilus oxalaticus</name>
    <dbReference type="NCBI Taxonomy" id="66863"/>
    <lineage>
        <taxon>Bacteria</taxon>
        <taxon>Bacillati</taxon>
        <taxon>Bacillota</taxon>
        <taxon>Bacilli</taxon>
        <taxon>Bacillales</taxon>
        <taxon>Paenibacillaceae</taxon>
        <taxon>Aneurinibacillus group</taxon>
        <taxon>Ammoniphilus</taxon>
    </lineage>
</organism>
<evidence type="ECO:0000256" key="1">
    <source>
        <dbReference type="SAM" id="Coils"/>
    </source>
</evidence>
<name>A0A419SDF5_9BACL</name>
<feature type="coiled-coil region" evidence="1">
    <location>
        <begin position="43"/>
        <end position="70"/>
    </location>
</feature>
<evidence type="ECO:0000313" key="3">
    <source>
        <dbReference type="Proteomes" id="UP000284219"/>
    </source>
</evidence>
<dbReference type="RefSeq" id="WP_120191184.1">
    <property type="nucleotide sequence ID" value="NZ_MCHY01000013.1"/>
</dbReference>
<sequence>MELKKNARILMDQLDVSMREIDRLKDIPTVEAGKEFDYHVSIVNQLRYRAEVYKASMENLEALNKELERV</sequence>
<accession>A0A419SDF5</accession>
<proteinExistence type="predicted"/>
<reference evidence="2 3" key="1">
    <citation type="submission" date="2016-08" db="EMBL/GenBank/DDBJ databases">
        <title>Novel Firmicute Genomes.</title>
        <authorList>
            <person name="Poppleton D.I."/>
            <person name="Gribaldo S."/>
        </authorList>
    </citation>
    <scope>NUCLEOTIDE SEQUENCE [LARGE SCALE GENOMIC DNA]</scope>
    <source>
        <strain evidence="2 3">RAOx-1</strain>
    </source>
</reference>
<comment type="caution">
    <text evidence="2">The sequence shown here is derived from an EMBL/GenBank/DDBJ whole genome shotgun (WGS) entry which is preliminary data.</text>
</comment>
<gene>
    <name evidence="2" type="ORF">BEP19_15685</name>
</gene>
<keyword evidence="3" id="KW-1185">Reference proteome</keyword>
<keyword evidence="1" id="KW-0175">Coiled coil</keyword>
<dbReference type="AlphaFoldDB" id="A0A419SDF5"/>